<proteinExistence type="predicted"/>
<dbReference type="EMBL" id="RBAL01000034">
    <property type="protein sequence ID" value="RKN35936.1"/>
    <property type="molecule type" value="Genomic_DNA"/>
</dbReference>
<evidence type="ECO:0000256" key="1">
    <source>
        <dbReference type="SAM" id="MobiDB-lite"/>
    </source>
</evidence>
<keyword evidence="3" id="KW-1185">Reference proteome</keyword>
<reference evidence="2 3" key="1">
    <citation type="journal article" date="2014" name="Int. J. Syst. Evol. Microbiol.">
        <title>Streptomyces hoynatensis sp. nov., isolated from deep marine sediment.</title>
        <authorList>
            <person name="Veyisoglu A."/>
            <person name="Sahin N."/>
        </authorList>
    </citation>
    <scope>NUCLEOTIDE SEQUENCE [LARGE SCALE GENOMIC DNA]</scope>
    <source>
        <strain evidence="2 3">KCTC 29097</strain>
    </source>
</reference>
<organism evidence="2 3">
    <name type="scientific">Streptomyces hoynatensis</name>
    <dbReference type="NCBI Taxonomy" id="1141874"/>
    <lineage>
        <taxon>Bacteria</taxon>
        <taxon>Bacillati</taxon>
        <taxon>Actinomycetota</taxon>
        <taxon>Actinomycetes</taxon>
        <taxon>Kitasatosporales</taxon>
        <taxon>Streptomycetaceae</taxon>
        <taxon>Streptomyces</taxon>
    </lineage>
</organism>
<feature type="region of interest" description="Disordered" evidence="1">
    <location>
        <begin position="1"/>
        <end position="69"/>
    </location>
</feature>
<gene>
    <name evidence="2" type="ORF">D7294_30365</name>
</gene>
<dbReference type="Proteomes" id="UP000272474">
    <property type="component" value="Unassembled WGS sequence"/>
</dbReference>
<feature type="compositionally biased region" description="Polar residues" evidence="1">
    <location>
        <begin position="29"/>
        <end position="40"/>
    </location>
</feature>
<evidence type="ECO:0000313" key="2">
    <source>
        <dbReference type="EMBL" id="RKN35936.1"/>
    </source>
</evidence>
<comment type="caution">
    <text evidence="2">The sequence shown here is derived from an EMBL/GenBank/DDBJ whole genome shotgun (WGS) entry which is preliminary data.</text>
</comment>
<protein>
    <submittedName>
        <fullName evidence="2">Uncharacterized protein</fullName>
    </submittedName>
</protein>
<name>A0A3A9YMV8_9ACTN</name>
<dbReference type="AlphaFoldDB" id="A0A3A9YMV8"/>
<sequence>MADMSDGFHSAARPQESLQGDMGPIHTQMPATSESMTNPRSAAPDNVDGSWTGFLAPHPTVPANSNPVH</sequence>
<accession>A0A3A9YMV8</accession>
<evidence type="ECO:0000313" key="3">
    <source>
        <dbReference type="Proteomes" id="UP000272474"/>
    </source>
</evidence>